<organism evidence="2 3">
    <name type="scientific">Zestomonas insulae</name>
    <dbReference type="NCBI Taxonomy" id="2809017"/>
    <lineage>
        <taxon>Bacteria</taxon>
        <taxon>Pseudomonadati</taxon>
        <taxon>Pseudomonadota</taxon>
        <taxon>Gammaproteobacteria</taxon>
        <taxon>Pseudomonadales</taxon>
        <taxon>Pseudomonadaceae</taxon>
        <taxon>Zestomonas</taxon>
    </lineage>
</organism>
<comment type="caution">
    <text evidence="2">The sequence shown here is derived from an EMBL/GenBank/DDBJ whole genome shotgun (WGS) entry which is preliminary data.</text>
</comment>
<feature type="region of interest" description="Disordered" evidence="1">
    <location>
        <begin position="344"/>
        <end position="368"/>
    </location>
</feature>
<dbReference type="RefSeq" id="WP_205348218.1">
    <property type="nucleotide sequence ID" value="NZ_JAFEUP010000003.1"/>
</dbReference>
<proteinExistence type="predicted"/>
<dbReference type="InterPro" id="IPR023606">
    <property type="entry name" value="CoA-Trfase_III_dom_1_sf"/>
</dbReference>
<dbReference type="PANTHER" id="PTHR48228:SF5">
    <property type="entry name" value="ALPHA-METHYLACYL-COA RACEMASE"/>
    <property type="match status" value="1"/>
</dbReference>
<sequence length="368" mass="40146">MKLGGITVLDLSTFLPGPYLTLAMADHGAQVIKVENPDGGDPGRHIGPSELGHTVFFRNLNRGKRSIALDLKTPEGREALLKLCETADVFIESFRPGVMDRLGVGYDQVKERNPAIIYCSISAYGQDGPYRDRPAHDLGVEAQAGLLSMTLGEDDRPALPGVPVADLLAGLQGLAGVLMALYRRQATGLGDYLDIGMHDAVLAGCLNILGPAMAESRQPVAKHERTTGGSAFYRTYETRDGRFIALAGQEPKFVRALLEALGRQDLIPLCERGPGPHQQPVVDVLAAHFKRLDLAYWDELLQQLNICYGVVKSLPEALDDPNIVSRQMVWRDSSGLRHIGNPIRFRNEPAQPHPEAPLLGADNERLVK</sequence>
<accession>A0ABS2IEC3</accession>
<gene>
    <name evidence="2" type="ORF">JQX08_09895</name>
</gene>
<dbReference type="Gene3D" id="3.40.50.10540">
    <property type="entry name" value="Crotonobetainyl-coa:carnitine coa-transferase, domain 1"/>
    <property type="match status" value="1"/>
</dbReference>
<protein>
    <submittedName>
        <fullName evidence="2">CoA transferase</fullName>
    </submittedName>
</protein>
<evidence type="ECO:0000256" key="1">
    <source>
        <dbReference type="SAM" id="MobiDB-lite"/>
    </source>
</evidence>
<dbReference type="InterPro" id="IPR044855">
    <property type="entry name" value="CoA-Trfase_III_dom3_sf"/>
</dbReference>
<dbReference type="Proteomes" id="UP000717995">
    <property type="component" value="Unassembled WGS sequence"/>
</dbReference>
<dbReference type="InterPro" id="IPR050509">
    <property type="entry name" value="CoA-transferase_III"/>
</dbReference>
<keyword evidence="2" id="KW-0808">Transferase</keyword>
<dbReference type="GO" id="GO:0016740">
    <property type="term" value="F:transferase activity"/>
    <property type="evidence" value="ECO:0007669"/>
    <property type="project" value="UniProtKB-KW"/>
</dbReference>
<name>A0ABS2IEC3_9GAMM</name>
<dbReference type="Gene3D" id="3.30.1540.10">
    <property type="entry name" value="formyl-coa transferase, domain 3"/>
    <property type="match status" value="1"/>
</dbReference>
<evidence type="ECO:0000313" key="3">
    <source>
        <dbReference type="Proteomes" id="UP000717995"/>
    </source>
</evidence>
<dbReference type="Pfam" id="PF02515">
    <property type="entry name" value="CoA_transf_3"/>
    <property type="match status" value="1"/>
</dbReference>
<dbReference type="SUPFAM" id="SSF89796">
    <property type="entry name" value="CoA-transferase family III (CaiB/BaiF)"/>
    <property type="match status" value="1"/>
</dbReference>
<dbReference type="PANTHER" id="PTHR48228">
    <property type="entry name" value="SUCCINYL-COA--D-CITRAMALATE COA-TRANSFERASE"/>
    <property type="match status" value="1"/>
</dbReference>
<reference evidence="2 3" key="1">
    <citation type="submission" date="2021-02" db="EMBL/GenBank/DDBJ databases">
        <authorList>
            <person name="Lee D.-H."/>
        </authorList>
    </citation>
    <scope>NUCLEOTIDE SEQUENCE [LARGE SCALE GENOMIC DNA]</scope>
    <source>
        <strain evidence="2 3">UL073</strain>
    </source>
</reference>
<dbReference type="EMBL" id="JAFEUP010000003">
    <property type="protein sequence ID" value="MBM7061018.1"/>
    <property type="molecule type" value="Genomic_DNA"/>
</dbReference>
<evidence type="ECO:0000313" key="2">
    <source>
        <dbReference type="EMBL" id="MBM7061018.1"/>
    </source>
</evidence>
<keyword evidence="3" id="KW-1185">Reference proteome</keyword>
<dbReference type="InterPro" id="IPR003673">
    <property type="entry name" value="CoA-Trfase_fam_III"/>
</dbReference>